<dbReference type="Gene3D" id="3.10.129.10">
    <property type="entry name" value="Hotdog Thioesterase"/>
    <property type="match status" value="1"/>
</dbReference>
<sequence length="175" mass="20090">MVWGAFSGMGLRFPGIDCCCCFLKKSKRTKCAIILKRTVYIRIGISGSRFPESREIPGFSKFSKTHCVPRTSGIEVALLISDFFIIQVTEEIGRIYGYATITAASLHHSVRFHQINADAYQWFLYRTEMEVMTHGRAKLIAYQRYKKKNFIVSQIIEMKNIRRYILKSKTWGGGG</sequence>
<keyword evidence="2" id="KW-1185">Reference proteome</keyword>
<proteinExistence type="predicted"/>
<dbReference type="Pfam" id="PF20789">
    <property type="entry name" value="4HBT_3C"/>
    <property type="match status" value="1"/>
</dbReference>
<evidence type="ECO:0000259" key="1">
    <source>
        <dbReference type="Pfam" id="PF20789"/>
    </source>
</evidence>
<organism evidence="2 3">
    <name type="scientific">Heterorhabditis bacteriophora</name>
    <name type="common">Entomopathogenic nematode worm</name>
    <dbReference type="NCBI Taxonomy" id="37862"/>
    <lineage>
        <taxon>Eukaryota</taxon>
        <taxon>Metazoa</taxon>
        <taxon>Ecdysozoa</taxon>
        <taxon>Nematoda</taxon>
        <taxon>Chromadorea</taxon>
        <taxon>Rhabditida</taxon>
        <taxon>Rhabditina</taxon>
        <taxon>Rhabditomorpha</taxon>
        <taxon>Strongyloidea</taxon>
        <taxon>Heterorhabditidae</taxon>
        <taxon>Heterorhabditis</taxon>
    </lineage>
</organism>
<dbReference type="InterPro" id="IPR049450">
    <property type="entry name" value="ACOT8-like_C"/>
</dbReference>
<dbReference type="WBParaSite" id="Hba_01547">
    <property type="protein sequence ID" value="Hba_01547"/>
    <property type="gene ID" value="Hba_01547"/>
</dbReference>
<feature type="domain" description="Acyl-CoA thioesterase-like C-terminal" evidence="1">
    <location>
        <begin position="70"/>
        <end position="138"/>
    </location>
</feature>
<accession>A0A1I7WA62</accession>
<dbReference type="SUPFAM" id="SSF54637">
    <property type="entry name" value="Thioesterase/thiol ester dehydrase-isomerase"/>
    <property type="match status" value="1"/>
</dbReference>
<dbReference type="AlphaFoldDB" id="A0A1I7WA62"/>
<evidence type="ECO:0000313" key="2">
    <source>
        <dbReference type="Proteomes" id="UP000095283"/>
    </source>
</evidence>
<name>A0A1I7WA62_HETBA</name>
<protein>
    <submittedName>
        <fullName evidence="3">UPF0113_N domain-containing protein</fullName>
    </submittedName>
</protein>
<reference evidence="3" key="1">
    <citation type="submission" date="2016-11" db="UniProtKB">
        <authorList>
            <consortium name="WormBaseParasite"/>
        </authorList>
    </citation>
    <scope>IDENTIFICATION</scope>
</reference>
<dbReference type="Proteomes" id="UP000095283">
    <property type="component" value="Unplaced"/>
</dbReference>
<evidence type="ECO:0000313" key="3">
    <source>
        <dbReference type="WBParaSite" id="Hba_01547"/>
    </source>
</evidence>
<dbReference type="InterPro" id="IPR029069">
    <property type="entry name" value="HotDog_dom_sf"/>
</dbReference>